<sequence length="84" mass="9254">MEFFSYITENALILIPVLYIIGMILKGIEKINDKYIPVILLPVGILLSMGVMHSFSADAIIQGVLVTGASVYANQLVKQSQKKE</sequence>
<dbReference type="STRING" id="318464.IO99_15625"/>
<reference evidence="3" key="2">
    <citation type="submission" date="2019-04" db="EMBL/GenBank/DDBJ databases">
        <title>Evolution of Biomass-Degrading Anaerobic Consortia Revealed by Metagenomics.</title>
        <authorList>
            <person name="Peng X."/>
        </authorList>
    </citation>
    <scope>NUCLEOTIDE SEQUENCE</scope>
    <source>
        <strain evidence="3">SIG254</strain>
    </source>
</reference>
<dbReference type="eggNOG" id="ENOG5033ET1">
    <property type="taxonomic scope" value="Bacteria"/>
</dbReference>
<accession>A0A084J8Q9</accession>
<dbReference type="Proteomes" id="UP000768462">
    <property type="component" value="Unassembled WGS sequence"/>
</dbReference>
<proteinExistence type="predicted"/>
<dbReference type="AlphaFoldDB" id="A0A084J8Q9"/>
<evidence type="ECO:0000313" key="3">
    <source>
        <dbReference type="EMBL" id="MBE6060222.1"/>
    </source>
</evidence>
<feature type="transmembrane region" description="Helical" evidence="1">
    <location>
        <begin position="35"/>
        <end position="53"/>
    </location>
</feature>
<dbReference type="Proteomes" id="UP000028542">
    <property type="component" value="Unassembled WGS sequence"/>
</dbReference>
<keyword evidence="1" id="KW-0812">Transmembrane</keyword>
<keyword evidence="4" id="KW-1185">Reference proteome</keyword>
<keyword evidence="1" id="KW-0472">Membrane</keyword>
<evidence type="ECO:0000313" key="2">
    <source>
        <dbReference type="EMBL" id="KEZ85343.1"/>
    </source>
</evidence>
<dbReference type="Pfam" id="PF16079">
    <property type="entry name" value="Phage_holin_5_2"/>
    <property type="match status" value="1"/>
</dbReference>
<name>A0A084J8Q9_9CLOT</name>
<gene>
    <name evidence="3" type="ORF">E7215_08630</name>
    <name evidence="2" type="ORF">IO99_15625</name>
</gene>
<organism evidence="2 4">
    <name type="scientific">Clostridium sulfidigenes</name>
    <dbReference type="NCBI Taxonomy" id="318464"/>
    <lineage>
        <taxon>Bacteria</taxon>
        <taxon>Bacillati</taxon>
        <taxon>Bacillota</taxon>
        <taxon>Clostridia</taxon>
        <taxon>Eubacteriales</taxon>
        <taxon>Clostridiaceae</taxon>
        <taxon>Clostridium</taxon>
    </lineage>
</organism>
<dbReference type="RefSeq" id="WP_035134826.1">
    <property type="nucleotide sequence ID" value="NZ_JPMD01000038.1"/>
</dbReference>
<dbReference type="EMBL" id="SVCM01000095">
    <property type="protein sequence ID" value="MBE6060222.1"/>
    <property type="molecule type" value="Genomic_DNA"/>
</dbReference>
<feature type="transmembrane region" description="Helical" evidence="1">
    <location>
        <begin position="6"/>
        <end position="28"/>
    </location>
</feature>
<reference evidence="2 4" key="1">
    <citation type="submission" date="2014-07" db="EMBL/GenBank/DDBJ databases">
        <title>Draft genome of Clostridium sulfidigenes 113A isolated from sediments associated with methane hydrate from Krishna Godavari basin.</title>
        <authorList>
            <person name="Honkalas V.S."/>
            <person name="Dabir A.P."/>
            <person name="Arora P."/>
            <person name="Dhakephalkar P.K."/>
        </authorList>
    </citation>
    <scope>NUCLEOTIDE SEQUENCE [LARGE SCALE GENOMIC DNA]</scope>
    <source>
        <strain evidence="2 4">113A</strain>
    </source>
</reference>
<protein>
    <submittedName>
        <fullName evidence="2">Holin</fullName>
    </submittedName>
</protein>
<dbReference type="EMBL" id="JPMD01000038">
    <property type="protein sequence ID" value="KEZ85343.1"/>
    <property type="molecule type" value="Genomic_DNA"/>
</dbReference>
<keyword evidence="1" id="KW-1133">Transmembrane helix</keyword>
<comment type="caution">
    <text evidence="2">The sequence shown here is derived from an EMBL/GenBank/DDBJ whole genome shotgun (WGS) entry which is preliminary data.</text>
</comment>
<evidence type="ECO:0000256" key="1">
    <source>
        <dbReference type="SAM" id="Phobius"/>
    </source>
</evidence>
<dbReference type="InterPro" id="IPR032111">
    <property type="entry name" value="Clostridium_phage_holin"/>
</dbReference>
<evidence type="ECO:0000313" key="4">
    <source>
        <dbReference type="Proteomes" id="UP000028542"/>
    </source>
</evidence>